<reference evidence="2" key="1">
    <citation type="submission" date="2022-04" db="EMBL/GenBank/DDBJ databases">
        <title>Alcanivorax sp. CY1518 draft genome sequence.</title>
        <authorList>
            <person name="Zhao G."/>
            <person name="An M."/>
        </authorList>
    </citation>
    <scope>NUCLEOTIDE SEQUENCE</scope>
    <source>
        <strain evidence="2">CY1518</strain>
    </source>
</reference>
<dbReference type="EMBL" id="JALKII010000006">
    <property type="protein sequence ID" value="MCK0538140.1"/>
    <property type="molecule type" value="Genomic_DNA"/>
</dbReference>
<dbReference type="Proteomes" id="UP001165524">
    <property type="component" value="Unassembled WGS sequence"/>
</dbReference>
<dbReference type="InterPro" id="IPR029058">
    <property type="entry name" value="AB_hydrolase_fold"/>
</dbReference>
<dbReference type="InterPro" id="IPR000073">
    <property type="entry name" value="AB_hydrolase_1"/>
</dbReference>
<evidence type="ECO:0000259" key="1">
    <source>
        <dbReference type="Pfam" id="PF00561"/>
    </source>
</evidence>
<evidence type="ECO:0000313" key="3">
    <source>
        <dbReference type="Proteomes" id="UP001165524"/>
    </source>
</evidence>
<dbReference type="RefSeq" id="WP_246952467.1">
    <property type="nucleotide sequence ID" value="NZ_JALKII010000006.1"/>
</dbReference>
<name>A0ABT0E8Q3_9GAMM</name>
<keyword evidence="2" id="KW-0378">Hydrolase</keyword>
<keyword evidence="3" id="KW-1185">Reference proteome</keyword>
<sequence length="317" mass="36594">MHSSRYRVQSGDIGLQVYTWGDPGHTPLVLVHGYPDNHRVWAPVAERLADEFYVVAYDVRGAGESDRPRGRRAYRMPKLAQDLATVVDAVLPGRDFHLAAHDWGSIQSWESVTTAPLNERILSYTTISGPSLDHMGFWMRKRLRGHTRTARRDLFRQTFSSWYIWFFQAPFMPELVWRTVAGRFWPVYLEKREGVQEPEPNPTQTDDGSYGVWLYRANFVNKLLRPEPRHAQCPVQLIVPTGDNYVGTMLFDDLHEWVPELFRRDLDATHWVMLSHADEIAAALREFAQAVDQGAHREQLAHLRVQNNSSQERAMAS</sequence>
<comment type="caution">
    <text evidence="2">The sequence shown here is derived from an EMBL/GenBank/DDBJ whole genome shotgun (WGS) entry which is preliminary data.</text>
</comment>
<proteinExistence type="predicted"/>
<protein>
    <submittedName>
        <fullName evidence="2">Alpha/beta fold hydrolase</fullName>
    </submittedName>
</protein>
<dbReference type="GO" id="GO:0016787">
    <property type="term" value="F:hydrolase activity"/>
    <property type="evidence" value="ECO:0007669"/>
    <property type="project" value="UniProtKB-KW"/>
</dbReference>
<dbReference type="Gene3D" id="3.40.50.1820">
    <property type="entry name" value="alpha/beta hydrolase"/>
    <property type="match status" value="1"/>
</dbReference>
<organism evidence="2 3">
    <name type="scientific">Alcanivorax quisquiliarum</name>
    <dbReference type="NCBI Taxonomy" id="2933565"/>
    <lineage>
        <taxon>Bacteria</taxon>
        <taxon>Pseudomonadati</taxon>
        <taxon>Pseudomonadota</taxon>
        <taxon>Gammaproteobacteria</taxon>
        <taxon>Oceanospirillales</taxon>
        <taxon>Alcanivoracaceae</taxon>
        <taxon>Alcanivorax</taxon>
    </lineage>
</organism>
<dbReference type="SUPFAM" id="SSF53474">
    <property type="entry name" value="alpha/beta-Hydrolases"/>
    <property type="match status" value="1"/>
</dbReference>
<accession>A0ABT0E8Q3</accession>
<gene>
    <name evidence="2" type="ORF">MU846_10500</name>
</gene>
<evidence type="ECO:0000313" key="2">
    <source>
        <dbReference type="EMBL" id="MCK0538140.1"/>
    </source>
</evidence>
<dbReference type="Pfam" id="PF00561">
    <property type="entry name" value="Abhydrolase_1"/>
    <property type="match status" value="1"/>
</dbReference>
<feature type="domain" description="AB hydrolase-1" evidence="1">
    <location>
        <begin position="27"/>
        <end position="276"/>
    </location>
</feature>
<dbReference type="PANTHER" id="PTHR43329">
    <property type="entry name" value="EPOXIDE HYDROLASE"/>
    <property type="match status" value="1"/>
</dbReference>